<dbReference type="Proteomes" id="UP001549184">
    <property type="component" value="Unassembled WGS sequence"/>
</dbReference>
<evidence type="ECO:0000313" key="2">
    <source>
        <dbReference type="Proteomes" id="UP001549184"/>
    </source>
</evidence>
<gene>
    <name evidence="1" type="ORF">ABIC75_003841</name>
</gene>
<reference evidence="1 2" key="1">
    <citation type="submission" date="2024-06" db="EMBL/GenBank/DDBJ databases">
        <title>Sorghum-associated microbial communities from plants grown in Nebraska, USA.</title>
        <authorList>
            <person name="Schachtman D."/>
        </authorList>
    </citation>
    <scope>NUCLEOTIDE SEQUENCE [LARGE SCALE GENOMIC DNA]</scope>
    <source>
        <strain evidence="1 2">1073</strain>
    </source>
</reference>
<keyword evidence="2" id="KW-1185">Reference proteome</keyword>
<organism evidence="1 2">
    <name type="scientific">Dyella japonica</name>
    <dbReference type="NCBI Taxonomy" id="231455"/>
    <lineage>
        <taxon>Bacteria</taxon>
        <taxon>Pseudomonadati</taxon>
        <taxon>Pseudomonadota</taxon>
        <taxon>Gammaproteobacteria</taxon>
        <taxon>Lysobacterales</taxon>
        <taxon>Rhodanobacteraceae</taxon>
        <taxon>Dyella</taxon>
    </lineage>
</organism>
<sequence>MDVNVQFADATNSVVITYFASPQDAGAYENLGTVATSDPQWASFYNSFAPNSQRNLPSPG</sequence>
<comment type="caution">
    <text evidence="1">The sequence shown here is derived from an EMBL/GenBank/DDBJ whole genome shotgun (WGS) entry which is preliminary data.</text>
</comment>
<name>A0ABV2JZ42_9GAMM</name>
<protein>
    <submittedName>
        <fullName evidence="1">Uncharacterized protein</fullName>
    </submittedName>
</protein>
<dbReference type="EMBL" id="JBEPMU010000006">
    <property type="protein sequence ID" value="MET3654103.1"/>
    <property type="molecule type" value="Genomic_DNA"/>
</dbReference>
<proteinExistence type="predicted"/>
<evidence type="ECO:0000313" key="1">
    <source>
        <dbReference type="EMBL" id="MET3654103.1"/>
    </source>
</evidence>
<accession>A0ABV2JZ42</accession>